<feature type="transmembrane region" description="Helical" evidence="1">
    <location>
        <begin position="16"/>
        <end position="34"/>
    </location>
</feature>
<keyword evidence="1" id="KW-0472">Membrane</keyword>
<proteinExistence type="predicted"/>
<sequence length="35" mass="4284">MKYLEELYSVCSRQRLSSIFIYLFILHISVHMYTV</sequence>
<reference evidence="2" key="2">
    <citation type="journal article" date="2015" name="Fish Shellfish Immunol.">
        <title>Early steps in the European eel (Anguilla anguilla)-Vibrio vulnificus interaction in the gills: Role of the RtxA13 toxin.</title>
        <authorList>
            <person name="Callol A."/>
            <person name="Pajuelo D."/>
            <person name="Ebbesson L."/>
            <person name="Teles M."/>
            <person name="MacKenzie S."/>
            <person name="Amaro C."/>
        </authorList>
    </citation>
    <scope>NUCLEOTIDE SEQUENCE</scope>
</reference>
<name>A0A0E9VWX4_ANGAN</name>
<reference evidence="2" key="1">
    <citation type="submission" date="2014-11" db="EMBL/GenBank/DDBJ databases">
        <authorList>
            <person name="Amaro Gonzalez C."/>
        </authorList>
    </citation>
    <scope>NUCLEOTIDE SEQUENCE</scope>
</reference>
<evidence type="ECO:0000256" key="1">
    <source>
        <dbReference type="SAM" id="Phobius"/>
    </source>
</evidence>
<accession>A0A0E9VWX4</accession>
<dbReference type="AlphaFoldDB" id="A0A0E9VWX4"/>
<dbReference type="EMBL" id="GBXM01026792">
    <property type="protein sequence ID" value="JAH81785.1"/>
    <property type="molecule type" value="Transcribed_RNA"/>
</dbReference>
<keyword evidence="1" id="KW-1133">Transmembrane helix</keyword>
<protein>
    <submittedName>
        <fullName evidence="2">Uncharacterized protein</fullName>
    </submittedName>
</protein>
<evidence type="ECO:0000313" key="2">
    <source>
        <dbReference type="EMBL" id="JAH81785.1"/>
    </source>
</evidence>
<organism evidence="2">
    <name type="scientific">Anguilla anguilla</name>
    <name type="common">European freshwater eel</name>
    <name type="synonym">Muraena anguilla</name>
    <dbReference type="NCBI Taxonomy" id="7936"/>
    <lineage>
        <taxon>Eukaryota</taxon>
        <taxon>Metazoa</taxon>
        <taxon>Chordata</taxon>
        <taxon>Craniata</taxon>
        <taxon>Vertebrata</taxon>
        <taxon>Euteleostomi</taxon>
        <taxon>Actinopterygii</taxon>
        <taxon>Neopterygii</taxon>
        <taxon>Teleostei</taxon>
        <taxon>Anguilliformes</taxon>
        <taxon>Anguillidae</taxon>
        <taxon>Anguilla</taxon>
    </lineage>
</organism>
<keyword evidence="1" id="KW-0812">Transmembrane</keyword>